<organism evidence="8 9">
    <name type="scientific">Myodes glareolus</name>
    <name type="common">Bank vole</name>
    <name type="synonym">Clethrionomys glareolus</name>
    <dbReference type="NCBI Taxonomy" id="447135"/>
    <lineage>
        <taxon>Eukaryota</taxon>
        <taxon>Metazoa</taxon>
        <taxon>Chordata</taxon>
        <taxon>Craniata</taxon>
        <taxon>Vertebrata</taxon>
        <taxon>Euteleostomi</taxon>
        <taxon>Mammalia</taxon>
        <taxon>Eutheria</taxon>
        <taxon>Euarchontoglires</taxon>
        <taxon>Glires</taxon>
        <taxon>Rodentia</taxon>
        <taxon>Myomorpha</taxon>
        <taxon>Muroidea</taxon>
        <taxon>Cricetidae</taxon>
        <taxon>Arvicolinae</taxon>
        <taxon>Myodes</taxon>
    </lineage>
</organism>
<dbReference type="CDD" id="cd07765">
    <property type="entry name" value="KRAB_A-box"/>
    <property type="match status" value="1"/>
</dbReference>
<sequence>DSITFEDVAVYFTKEEWALLDIFQKNLYRDVMQETYRNLTSLGLPCLPTLWGHKCLKYLVNVPSINLISTNKYKIVTKQTLRIIFLNSYRIQMVKRDHELRDNDQCREIMAQDPVGITNKKMPEPKLPECHISQSLKRHVTFNPQNRPCDYHFCAERHMLTHSADRHKCKLCGEIFPNADTLQGHIIIHSREMPECKDCGRMFWTSSSLDLHKRLHTTEKMQENVQELLFLDTT</sequence>
<dbReference type="SMART" id="SM00355">
    <property type="entry name" value="ZnF_C2H2"/>
    <property type="match status" value="2"/>
</dbReference>
<dbReference type="SUPFAM" id="SSF57667">
    <property type="entry name" value="beta-beta-alpha zinc fingers"/>
    <property type="match status" value="1"/>
</dbReference>
<dbReference type="InterPro" id="IPR013087">
    <property type="entry name" value="Znf_C2H2_type"/>
</dbReference>
<dbReference type="EMBL" id="JBBHLL010001111">
    <property type="protein sequence ID" value="KAK7796585.1"/>
    <property type="molecule type" value="Genomic_DNA"/>
</dbReference>
<dbReference type="Gene3D" id="3.30.160.60">
    <property type="entry name" value="Classic Zinc Finger"/>
    <property type="match status" value="1"/>
</dbReference>
<proteinExistence type="predicted"/>
<evidence type="ECO:0000256" key="3">
    <source>
        <dbReference type="ARBA" id="ARBA00022771"/>
    </source>
</evidence>
<gene>
    <name evidence="8" type="ORF">U0070_001368</name>
</gene>
<feature type="non-terminal residue" evidence="8">
    <location>
        <position position="1"/>
    </location>
</feature>
<dbReference type="InterPro" id="IPR036236">
    <property type="entry name" value="Znf_C2H2_sf"/>
</dbReference>
<dbReference type="SUPFAM" id="SSF109640">
    <property type="entry name" value="KRAB domain (Kruppel-associated box)"/>
    <property type="match status" value="1"/>
</dbReference>
<dbReference type="Pfam" id="PF01352">
    <property type="entry name" value="KRAB"/>
    <property type="match status" value="1"/>
</dbReference>
<feature type="domain" description="C2H2-type" evidence="6">
    <location>
        <begin position="167"/>
        <end position="194"/>
    </location>
</feature>
<dbReference type="InterPro" id="IPR050169">
    <property type="entry name" value="Krueppel_C2H2_ZnF"/>
</dbReference>
<evidence type="ECO:0000313" key="9">
    <source>
        <dbReference type="Proteomes" id="UP001488838"/>
    </source>
</evidence>
<keyword evidence="2" id="KW-0677">Repeat</keyword>
<dbReference type="PROSITE" id="PS50805">
    <property type="entry name" value="KRAB"/>
    <property type="match status" value="1"/>
</dbReference>
<name>A0AAW0H2H6_MYOGA</name>
<evidence type="ECO:0000259" key="6">
    <source>
        <dbReference type="PROSITE" id="PS50157"/>
    </source>
</evidence>
<evidence type="ECO:0000256" key="1">
    <source>
        <dbReference type="ARBA" id="ARBA00022723"/>
    </source>
</evidence>
<evidence type="ECO:0000259" key="7">
    <source>
        <dbReference type="PROSITE" id="PS50805"/>
    </source>
</evidence>
<dbReference type="InterPro" id="IPR001909">
    <property type="entry name" value="KRAB"/>
</dbReference>
<keyword evidence="3 5" id="KW-0863">Zinc-finger</keyword>
<dbReference type="PROSITE" id="PS50157">
    <property type="entry name" value="ZINC_FINGER_C2H2_2"/>
    <property type="match status" value="2"/>
</dbReference>
<comment type="caution">
    <text evidence="8">The sequence shown here is derived from an EMBL/GenBank/DDBJ whole genome shotgun (WGS) entry which is preliminary data.</text>
</comment>
<keyword evidence="1" id="KW-0479">Metal-binding</keyword>
<dbReference type="GO" id="GO:0006355">
    <property type="term" value="P:regulation of DNA-templated transcription"/>
    <property type="evidence" value="ECO:0007669"/>
    <property type="project" value="InterPro"/>
</dbReference>
<protein>
    <submittedName>
        <fullName evidence="8">Uncharacterized protein</fullName>
    </submittedName>
</protein>
<dbReference type="PROSITE" id="PS00028">
    <property type="entry name" value="ZINC_FINGER_C2H2_1"/>
    <property type="match status" value="2"/>
</dbReference>
<evidence type="ECO:0000313" key="8">
    <source>
        <dbReference type="EMBL" id="KAK7796585.1"/>
    </source>
</evidence>
<dbReference type="Gene3D" id="6.10.140.140">
    <property type="match status" value="1"/>
</dbReference>
<evidence type="ECO:0000256" key="4">
    <source>
        <dbReference type="ARBA" id="ARBA00022833"/>
    </source>
</evidence>
<dbReference type="InterPro" id="IPR036051">
    <property type="entry name" value="KRAB_dom_sf"/>
</dbReference>
<reference evidence="8 9" key="1">
    <citation type="journal article" date="2023" name="bioRxiv">
        <title>Conserved and derived expression patterns and positive selection on dental genes reveal complex evolutionary context of ever-growing rodent molars.</title>
        <authorList>
            <person name="Calamari Z.T."/>
            <person name="Song A."/>
            <person name="Cohen E."/>
            <person name="Akter M."/>
            <person name="Roy R.D."/>
            <person name="Hallikas O."/>
            <person name="Christensen M.M."/>
            <person name="Li P."/>
            <person name="Marangoni P."/>
            <person name="Jernvall J."/>
            <person name="Klein O.D."/>
        </authorList>
    </citation>
    <scope>NUCLEOTIDE SEQUENCE [LARGE SCALE GENOMIC DNA]</scope>
    <source>
        <strain evidence="8">V071</strain>
    </source>
</reference>
<dbReference type="Pfam" id="PF00096">
    <property type="entry name" value="zf-C2H2"/>
    <property type="match status" value="2"/>
</dbReference>
<feature type="domain" description="KRAB" evidence="7">
    <location>
        <begin position="3"/>
        <end position="88"/>
    </location>
</feature>
<keyword evidence="9" id="KW-1185">Reference proteome</keyword>
<dbReference type="PANTHER" id="PTHR23232">
    <property type="entry name" value="KRAB DOMAIN C2H2 ZINC FINGER"/>
    <property type="match status" value="1"/>
</dbReference>
<feature type="domain" description="C2H2-type" evidence="6">
    <location>
        <begin position="194"/>
        <end position="221"/>
    </location>
</feature>
<evidence type="ECO:0000256" key="5">
    <source>
        <dbReference type="PROSITE-ProRule" id="PRU00042"/>
    </source>
</evidence>
<evidence type="ECO:0000256" key="2">
    <source>
        <dbReference type="ARBA" id="ARBA00022737"/>
    </source>
</evidence>
<dbReference type="PANTHER" id="PTHR23232:SF163">
    <property type="entry name" value="ZINC FINGER PROTEIN 589"/>
    <property type="match status" value="1"/>
</dbReference>
<dbReference type="GO" id="GO:0008270">
    <property type="term" value="F:zinc ion binding"/>
    <property type="evidence" value="ECO:0007669"/>
    <property type="project" value="UniProtKB-KW"/>
</dbReference>
<keyword evidence="4" id="KW-0862">Zinc</keyword>
<dbReference type="Proteomes" id="UP001488838">
    <property type="component" value="Unassembled WGS sequence"/>
</dbReference>
<dbReference type="SMART" id="SM00349">
    <property type="entry name" value="KRAB"/>
    <property type="match status" value="1"/>
</dbReference>
<dbReference type="AlphaFoldDB" id="A0AAW0H2H6"/>
<accession>A0AAW0H2H6</accession>